<dbReference type="Pfam" id="PF05699">
    <property type="entry name" value="Dimer_Tnp_hAT"/>
    <property type="match status" value="1"/>
</dbReference>
<dbReference type="GO" id="GO:0009786">
    <property type="term" value="P:regulation of asymmetric cell division"/>
    <property type="evidence" value="ECO:0007669"/>
    <property type="project" value="TreeGrafter"/>
</dbReference>
<dbReference type="CDD" id="cd21966">
    <property type="entry name" value="INSC_LBD"/>
    <property type="match status" value="1"/>
</dbReference>
<feature type="region of interest" description="Disordered" evidence="1">
    <location>
        <begin position="240"/>
        <end position="277"/>
    </location>
</feature>
<dbReference type="SUPFAM" id="SSF48371">
    <property type="entry name" value="ARM repeat"/>
    <property type="match status" value="1"/>
</dbReference>
<dbReference type="AlphaFoldDB" id="A0A8B6CGT4"/>
<dbReference type="EMBL" id="UYJE01001644">
    <property type="protein sequence ID" value="VDI03847.1"/>
    <property type="molecule type" value="Genomic_DNA"/>
</dbReference>
<dbReference type="Gene3D" id="1.25.10.10">
    <property type="entry name" value="Leucine-rich Repeat Variant"/>
    <property type="match status" value="1"/>
</dbReference>
<dbReference type="GO" id="GO:0000132">
    <property type="term" value="P:establishment of mitotic spindle orientation"/>
    <property type="evidence" value="ECO:0007669"/>
    <property type="project" value="TreeGrafter"/>
</dbReference>
<dbReference type="GO" id="GO:0046983">
    <property type="term" value="F:protein dimerization activity"/>
    <property type="evidence" value="ECO:0007669"/>
    <property type="project" value="InterPro"/>
</dbReference>
<feature type="domain" description="HAT C-terminal dimerisation" evidence="2">
    <location>
        <begin position="280"/>
        <end position="315"/>
    </location>
</feature>
<dbReference type="Proteomes" id="UP000596742">
    <property type="component" value="Unassembled WGS sequence"/>
</dbReference>
<proteinExistence type="predicted"/>
<name>A0A8B6CGT4_MYTGA</name>
<dbReference type="GO" id="GO:0008093">
    <property type="term" value="F:cytoskeletal anchor activity"/>
    <property type="evidence" value="ECO:0007669"/>
    <property type="project" value="TreeGrafter"/>
</dbReference>
<dbReference type="PANTHER" id="PTHR21386">
    <property type="entry name" value="INSCUTEABLE"/>
    <property type="match status" value="1"/>
</dbReference>
<dbReference type="InterPro" id="IPR039921">
    <property type="entry name" value="Inscuteable"/>
</dbReference>
<evidence type="ECO:0000256" key="1">
    <source>
        <dbReference type="SAM" id="MobiDB-lite"/>
    </source>
</evidence>
<keyword evidence="5" id="KW-1185">Reference proteome</keyword>
<evidence type="ECO:0000313" key="4">
    <source>
        <dbReference type="EMBL" id="VDI03847.1"/>
    </source>
</evidence>
<sequence length="773" mass="86550">MECAGNKCLEWGDFGCFGHTLQLCIKLVFELASVAKLIQKCRKLVGHFKHSTTITAEMRNRQKLLGVPEHELVQDVVTRWNSTQAMLSRLVEQRCTLTDILLDEKVTKKADSAVFLPKDHEWELMNDLSTVLMDLSNVTTYMCSENSVSLSEVYPIVCGLMRRSLKVQDSDGVIIRKTKDVISDELNRRYQPNDKKTACSTPVIASLMDTRYKQLTFLSSEQRKTAEEFLEGLIDEMPLKRLTETSGSDTPPPKRQRRPSGIDFLLSKSPDKPESQDELELQSYLLDKSDFNKSPLEWWSENETKYPCLSIIAKRAINTIRNESHLISGEFSKLYKSVNSEKWKNVYPYTIQVTCHIRSLIHECNETMPNAPTYILEQQEVVMGECAKLAQLVESTAAKSDENPSRIPVVNQLTFLGQAFSRMVDLSLGHLTQKIIITLDEANEPPTLATAMRTIVTLGLEGEHMCYIIAREGGVRALLEICRTESLEFAHCQALRALATISCVAESLFEIEKEGGVETLIEILCDTTVGEKVRGEVAGVIAQITSPCLENYQQMSDLVDNMEDLLRSLLGLASTTESYEIFLLSSAAIANITFMDSLGCEILAQYEAPRILIKACSTPIANSVFAKDQVVTVLANMVAVDMCRPCIINNNGISLCLELLSICPADYKSASEISACERVQQKAAIALTRMCREEEIGKIICTSEGIPRLVQLCRYAKERNNSEAVLVACLAALRKINSQYKSTNISPVDYHQLIQPRLMDSFLICTNTDENFV</sequence>
<dbReference type="InterPro" id="IPR000225">
    <property type="entry name" value="Armadillo"/>
</dbReference>
<dbReference type="SUPFAM" id="SSF53098">
    <property type="entry name" value="Ribonuclease H-like"/>
    <property type="match status" value="1"/>
</dbReference>
<evidence type="ECO:0000313" key="5">
    <source>
        <dbReference type="Proteomes" id="UP000596742"/>
    </source>
</evidence>
<evidence type="ECO:0000259" key="2">
    <source>
        <dbReference type="Pfam" id="PF05699"/>
    </source>
</evidence>
<dbReference type="Pfam" id="PF19427">
    <property type="entry name" value="Insc_C"/>
    <property type="match status" value="1"/>
</dbReference>
<dbReference type="GO" id="GO:0045176">
    <property type="term" value="P:apical protein localization"/>
    <property type="evidence" value="ECO:0007669"/>
    <property type="project" value="TreeGrafter"/>
</dbReference>
<dbReference type="OrthoDB" id="5796379at2759"/>
<dbReference type="GO" id="GO:0045179">
    <property type="term" value="C:apical cortex"/>
    <property type="evidence" value="ECO:0007669"/>
    <property type="project" value="TreeGrafter"/>
</dbReference>
<protein>
    <submittedName>
        <fullName evidence="4">Uncharacterized protein</fullName>
    </submittedName>
</protein>
<dbReference type="InterPro" id="IPR008906">
    <property type="entry name" value="HATC_C_dom"/>
</dbReference>
<dbReference type="InterPro" id="IPR012337">
    <property type="entry name" value="RNaseH-like_sf"/>
</dbReference>
<comment type="caution">
    <text evidence="4">The sequence shown here is derived from an EMBL/GenBank/DDBJ whole genome shotgun (WGS) entry which is preliminary data.</text>
</comment>
<feature type="domain" description="Protein inscuteable homologue C-terminal" evidence="3">
    <location>
        <begin position="325"/>
        <end position="773"/>
    </location>
</feature>
<dbReference type="GO" id="GO:0008356">
    <property type="term" value="P:asymmetric cell division"/>
    <property type="evidence" value="ECO:0007669"/>
    <property type="project" value="InterPro"/>
</dbReference>
<dbReference type="InterPro" id="IPR045789">
    <property type="entry name" value="Insc_C"/>
</dbReference>
<dbReference type="PANTHER" id="PTHR21386:SF0">
    <property type="entry name" value="PROTEIN INSCUTEABLE HOMOLOG"/>
    <property type="match status" value="1"/>
</dbReference>
<evidence type="ECO:0000259" key="3">
    <source>
        <dbReference type="Pfam" id="PF19427"/>
    </source>
</evidence>
<dbReference type="InterPro" id="IPR011989">
    <property type="entry name" value="ARM-like"/>
</dbReference>
<gene>
    <name evidence="4" type="ORF">MGAL_10B032966</name>
</gene>
<reference evidence="4" key="1">
    <citation type="submission" date="2018-11" db="EMBL/GenBank/DDBJ databases">
        <authorList>
            <person name="Alioto T."/>
            <person name="Alioto T."/>
        </authorList>
    </citation>
    <scope>NUCLEOTIDE SEQUENCE</scope>
</reference>
<dbReference type="InterPro" id="IPR016024">
    <property type="entry name" value="ARM-type_fold"/>
</dbReference>
<organism evidence="4 5">
    <name type="scientific">Mytilus galloprovincialis</name>
    <name type="common">Mediterranean mussel</name>
    <dbReference type="NCBI Taxonomy" id="29158"/>
    <lineage>
        <taxon>Eukaryota</taxon>
        <taxon>Metazoa</taxon>
        <taxon>Spiralia</taxon>
        <taxon>Lophotrochozoa</taxon>
        <taxon>Mollusca</taxon>
        <taxon>Bivalvia</taxon>
        <taxon>Autobranchia</taxon>
        <taxon>Pteriomorphia</taxon>
        <taxon>Mytilida</taxon>
        <taxon>Mytiloidea</taxon>
        <taxon>Mytilidae</taxon>
        <taxon>Mytilinae</taxon>
        <taxon>Mytilus</taxon>
    </lineage>
</organism>
<accession>A0A8B6CGT4</accession>
<dbReference type="SMART" id="SM00185">
    <property type="entry name" value="ARM"/>
    <property type="match status" value="4"/>
</dbReference>